<protein>
    <recommendedName>
        <fullName evidence="1">HTH domain-containing protein</fullName>
    </recommendedName>
</protein>
<evidence type="ECO:0000313" key="3">
    <source>
        <dbReference type="Proteomes" id="UP000594015"/>
    </source>
</evidence>
<feature type="domain" description="HTH" evidence="1">
    <location>
        <begin position="861"/>
        <end position="930"/>
    </location>
</feature>
<organism evidence="2 3">
    <name type="scientific">Bradyrhizobium arachidis</name>
    <dbReference type="NCBI Taxonomy" id="858423"/>
    <lineage>
        <taxon>Bacteria</taxon>
        <taxon>Pseudomonadati</taxon>
        <taxon>Pseudomonadota</taxon>
        <taxon>Alphaproteobacteria</taxon>
        <taxon>Hyphomicrobiales</taxon>
        <taxon>Nitrobacteraceae</taxon>
        <taxon>Bradyrhizobium</taxon>
    </lineage>
</organism>
<evidence type="ECO:0000313" key="2">
    <source>
        <dbReference type="EMBL" id="QOZ67287.1"/>
    </source>
</evidence>
<dbReference type="Proteomes" id="UP000594015">
    <property type="component" value="Chromosome"/>
</dbReference>
<accession>A0AAE7NKY9</accession>
<dbReference type="RefSeq" id="WP_143130735.1">
    <property type="nucleotide sequence ID" value="NZ_CP030050.1"/>
</dbReference>
<dbReference type="InterPro" id="IPR056620">
    <property type="entry name" value="HTH_next_PIN-TPR-GreABC"/>
</dbReference>
<dbReference type="EMBL" id="CP030050">
    <property type="protein sequence ID" value="QOZ67287.1"/>
    <property type="molecule type" value="Genomic_DNA"/>
</dbReference>
<name>A0AAE7NKY9_9BRAD</name>
<gene>
    <name evidence="2" type="ORF">WN72_13925</name>
</gene>
<evidence type="ECO:0000259" key="1">
    <source>
        <dbReference type="Pfam" id="PF24407"/>
    </source>
</evidence>
<dbReference type="Pfam" id="PF24407">
    <property type="entry name" value="HTH_upst_double_PIN"/>
    <property type="match status" value="1"/>
</dbReference>
<sequence length="2073" mass="232677">MSPAFRADSRKNSIEDAVKEVWQIMAGTTPTHIPIPKNHADFERKAVVLFREILKDPSVKRLGREGQEQFGVDLIGYRDEKVSKIVGIQCKKKAPTSTLTADEVRAEVRKALKYSPKLKEYIIITTAKNDTALDQLAQKLTLDQAKKNRNIRIEVWGWGTLEELIDEYPNARQAFDPGWSPSLQSFQTQLSNVAQTQRDQPTAAQVQGIADQIQRQTSVQAYALPPDFAESQLKAELERVNKRRGFGEAKIPQEFGEIAARVTAGNLVAAPIALRAEALERAARANLAPETIDNAKRFHAEAIKLSVGDTSLYDALLPDAEGNSDEALKRLSKLNRPEARAARFNVIARRQGAAEALTWMHQEGYSIRDVGAAGSINLLLRRAEVGDHQTALAEAEALSTDWLEDFPALRTIRANLLLAAVLPSDQRGVLFQGLPINPRMLQFASIPQTQTNIAKARAELEAARSSIKSLNLTLYSPYLDEQLLWLRLEDLSTAQDAKRQIEEEIKDPDKTLRRVRLALAYKIPFNRDALQRSLTAKHELGQATADDQYTLFLLAWFSQDVKKLAEYFDKHHAEVFSRQDLSLEILAHIEAEALTRIGRFEDAKTRVKEHRKTVLNEQAATTIETLIASVEEGNETERIRNLYETDKELTHLRLLVLSLYRDKNFAELTKYAPLLVKEDKREEDYELAQKAFYAERQYKEIIELSDQYPELHAIKDEFSSVKGWALFYLGRVLEARTIARELVGKRHESNDRELDVNTAMETGDWGHIQSIVAREVSRIEQLDPASLVRLARLAFECGSPYVDQFRDAAIAAAPDKPEPYLAAYQLSVDRGEEYQESRAHEWFQKAVELSGPTGPIQHVKLQEIVNRTPGWNERVENANDLLAQAQIPLNVAARAVNRQPIELYAGVAKRNQRTTNPKQQFPILAFSGARGPNDLAGLRTVALDITALYTLDYLGLLGKVIGAFDQVRIAPSTLSSLFIDRQFIRFRQPSEVAKARYIKDLIAKNRLKVLKSKQISVAESASLEIDPDLHQLLNTARENKAIVVRSALVFKLRSLLEEKVDMSAFSDCITDTLEVLRFLKGKVTHSVAEGAKVYLAHVDQGWPFKSKRVTKRSVLYLDQLSVVYLHHVGLLDALTQEIKNVFVREEVESHCDAVIHGSETSADLLSTVERIRAALNTSIESRSGLGFTARRQVPRAATRDEEQNFGEKLPSVDIMSDLSEIDAVVCDDRYLIHEGRWSDGTRAVPCVTTLDLIRALNSRGQLSEPQIYEHHHRLRAAGYHPVPFDPEELKRELNRAEIETEHLVETPELTAIRRSLTIAYENQAFVDTEVPWFNHSRQVIFQVLRQIWSDRRLPVGTVARADWLLALLPNPLAWVRQPADERTWNAATQMAISHLAMLVTSPFSRVEMEQRYGVWVEQRLLKHCRSAQPALYRSSIEFIAKFLRDLVEMKDAYPIDVRRAVVRRLVLAAHPETKQDLLEVDGFAAAVGIPLRTALTLNGIKEVELTSFIKCIRNALAGKRSAQLNLADGSRTTVKTSVDRAGVLVIVLDGLNMRFSEGSVLSTSPRKRSATLANMLKNHPLLRDEEKIWQKALRTGPLKEDEFVKLTAATRETPEAFAASLAKPQNLNGDNMVPRDRLYFERLVGPIPSGGTLSEHARNQHASFRSFMLGKGDTGLRRLAFGSLSDDIMPLSEMPRISLAQTEVLLGAFDPFSLLFGFEICVERYRAGDKAALAMGRRFLDRLFKDPTWLHQRCEMFSACAVITSTRLRSLANELNAPLYWFRMAALAHAGVLTNALSNIKDTTKFLEWAVEAFSGAYTWHAVPDLREEPRWDSDWIGADSIRATIVGRCLRAFGRFGKRKAPASWTGLIESALNQLDPKLSAIFPGPLDGFRQPSSIQRRDADIQAVQEQLKKRDSFKQAPGLLIIAYAGGIDASHIDEMMRLLEGSNEELASPKSARLILTCCAYVATTTRSATLADAVITRCLRLVTNESKSKQILPLMLCAMRACAAHEDLTAYYHEIGKVAARFAYATSESEALDVRTVMEALCERDPKMVAVLGRAMMLLAGSSFAA</sequence>
<dbReference type="KEGG" id="barh:WN72_13925"/>
<reference evidence="2 3" key="1">
    <citation type="submission" date="2018-06" db="EMBL/GenBank/DDBJ databases">
        <title>Comparative genomics of Bradyrhizobium nodulating Arachidis hypogaea.</title>
        <authorList>
            <person name="Li Y."/>
        </authorList>
    </citation>
    <scope>NUCLEOTIDE SEQUENCE [LARGE SCALE GENOMIC DNA]</scope>
    <source>
        <strain evidence="2 3">CCBAU 051107</strain>
    </source>
</reference>
<proteinExistence type="predicted"/>